<dbReference type="GO" id="GO:0044208">
    <property type="term" value="P:'de novo' AMP biosynthetic process"/>
    <property type="evidence" value="ECO:0007669"/>
    <property type="project" value="UniProtKB-UniRule"/>
</dbReference>
<keyword evidence="1" id="KW-0658">Purine biosynthesis</keyword>
<dbReference type="SMART" id="SM00788">
    <property type="entry name" value="Adenylsucc_synt"/>
    <property type="match status" value="1"/>
</dbReference>
<dbReference type="InterPro" id="IPR001114">
    <property type="entry name" value="Adenylosuccinate_synthetase"/>
</dbReference>
<comment type="function">
    <text evidence="1">Plays an important role in the de novo pathway and in the salvage pathway of purine nucleotide biosynthesis. Catalyzes the first commited step in the biosynthesis of AMP from IMP.</text>
</comment>
<reference evidence="2" key="1">
    <citation type="submission" date="2018-11" db="EMBL/GenBank/DDBJ databases">
        <title>Henneguya salminicola genome and transcriptome.</title>
        <authorList>
            <person name="Yahalomi D."/>
            <person name="Atkinson S.D."/>
            <person name="Neuhof M."/>
            <person name="Chang E.S."/>
            <person name="Philippe H."/>
            <person name="Cartwright P."/>
            <person name="Bartholomew J.L."/>
            <person name="Huchon D."/>
        </authorList>
    </citation>
    <scope>NUCLEOTIDE SEQUENCE</scope>
    <source>
        <strain evidence="2">Hz1</strain>
        <tissue evidence="2">Whole</tissue>
    </source>
</reference>
<name>A0A6G3MI18_HENSL</name>
<dbReference type="Gene3D" id="3.90.170.10">
    <property type="entry name" value="Adenylosuccinate Synthetase, subunit A, domain 3"/>
    <property type="match status" value="1"/>
</dbReference>
<comment type="catalytic activity">
    <reaction evidence="1">
        <text>IMP + L-aspartate + GTP = N(6)-(1,2-dicarboxyethyl)-AMP + GDP + phosphate + 2 H(+)</text>
        <dbReference type="Rhea" id="RHEA:15753"/>
        <dbReference type="ChEBI" id="CHEBI:15378"/>
        <dbReference type="ChEBI" id="CHEBI:29991"/>
        <dbReference type="ChEBI" id="CHEBI:37565"/>
        <dbReference type="ChEBI" id="CHEBI:43474"/>
        <dbReference type="ChEBI" id="CHEBI:57567"/>
        <dbReference type="ChEBI" id="CHEBI:58053"/>
        <dbReference type="ChEBI" id="CHEBI:58189"/>
        <dbReference type="EC" id="6.3.4.4"/>
    </reaction>
</comment>
<feature type="binding site" evidence="1">
    <location>
        <begin position="18"/>
        <end position="20"/>
    </location>
    <ligand>
        <name>GTP</name>
        <dbReference type="ChEBI" id="CHEBI:37565"/>
    </ligand>
</feature>
<dbReference type="InterPro" id="IPR027417">
    <property type="entry name" value="P-loop_NTPase"/>
</dbReference>
<keyword evidence="1" id="KW-0963">Cytoplasm</keyword>
<proteinExistence type="inferred from homology"/>
<dbReference type="Pfam" id="PF00709">
    <property type="entry name" value="Adenylsucc_synt"/>
    <property type="match status" value="1"/>
</dbReference>
<protein>
    <recommendedName>
        <fullName evidence="1">Adenylosuccinate synthetase</fullName>
        <shortName evidence="1">AMPSase</shortName>
        <shortName evidence="1">AdSS</shortName>
        <ecNumber evidence="1">6.3.4.4</ecNumber>
    </recommendedName>
    <alternativeName>
        <fullName evidence="1">IMP--aspartate ligase</fullName>
    </alternativeName>
</protein>
<dbReference type="HAMAP" id="MF_00011">
    <property type="entry name" value="Adenylosucc_synth"/>
    <property type="match status" value="1"/>
</dbReference>
<dbReference type="GO" id="GO:0004019">
    <property type="term" value="F:adenylosuccinate synthase activity"/>
    <property type="evidence" value="ECO:0007669"/>
    <property type="project" value="UniProtKB-UniRule"/>
</dbReference>
<keyword evidence="1" id="KW-0460">Magnesium</keyword>
<evidence type="ECO:0000256" key="1">
    <source>
        <dbReference type="HAMAP-Rule" id="MF_03125"/>
    </source>
</evidence>
<comment type="subunit">
    <text evidence="1">Homodimer.</text>
</comment>
<evidence type="ECO:0000313" key="2">
    <source>
        <dbReference type="EMBL" id="NDJ93698.1"/>
    </source>
</evidence>
<comment type="caution">
    <text evidence="1">Lacks conserved residue(s) required for the propagation of feature annotation.</text>
</comment>
<keyword evidence="1" id="KW-0342">GTP-binding</keyword>
<dbReference type="EMBL" id="GHBP01004632">
    <property type="protein sequence ID" value="NDJ93698.1"/>
    <property type="molecule type" value="Transcribed_RNA"/>
</dbReference>
<organism evidence="2">
    <name type="scientific">Henneguya salminicola</name>
    <name type="common">Myxosporean</name>
    <dbReference type="NCBI Taxonomy" id="69463"/>
    <lineage>
        <taxon>Eukaryota</taxon>
        <taxon>Metazoa</taxon>
        <taxon>Cnidaria</taxon>
        <taxon>Myxozoa</taxon>
        <taxon>Myxosporea</taxon>
        <taxon>Bivalvulida</taxon>
        <taxon>Platysporina</taxon>
        <taxon>Myxobolidae</taxon>
        <taxon>Henneguya</taxon>
    </lineage>
</organism>
<dbReference type="EC" id="6.3.4.4" evidence="1"/>
<dbReference type="GO" id="GO:0000287">
    <property type="term" value="F:magnesium ion binding"/>
    <property type="evidence" value="ECO:0007669"/>
    <property type="project" value="UniProtKB-UniRule"/>
</dbReference>
<comment type="pathway">
    <text evidence="1">Purine metabolism; AMP biosynthesis via de novo pathway; AMP from IMP: step 1/2.</text>
</comment>
<dbReference type="GO" id="GO:0046040">
    <property type="term" value="P:IMP metabolic process"/>
    <property type="evidence" value="ECO:0007669"/>
    <property type="project" value="TreeGrafter"/>
</dbReference>
<dbReference type="PANTHER" id="PTHR11846">
    <property type="entry name" value="ADENYLOSUCCINATE SYNTHETASE"/>
    <property type="match status" value="1"/>
</dbReference>
<accession>A0A6G3MI18</accession>
<dbReference type="SUPFAM" id="SSF52540">
    <property type="entry name" value="P-loop containing nucleoside triphosphate hydrolases"/>
    <property type="match status" value="1"/>
</dbReference>
<keyword evidence="1" id="KW-0436">Ligase</keyword>
<keyword evidence="1" id="KW-0547">Nucleotide-binding</keyword>
<feature type="binding site" evidence="1">
    <location>
        <begin position="101"/>
        <end position="103"/>
    </location>
    <ligand>
        <name>GTP</name>
        <dbReference type="ChEBI" id="CHEBI:37565"/>
    </ligand>
</feature>
<sequence>MLRSCDLISDIKYISLTKLDVLDGLEEIKIATSYRHKSGTEIKYYPANINMLHDVEINYKTLKGWMTSTKKCRVRKELPKEALTFIEYIQNELDKKIISIGVGSERDDLIY</sequence>
<dbReference type="InterPro" id="IPR042111">
    <property type="entry name" value="Adenylosuccinate_synth_dom3"/>
</dbReference>
<comment type="similarity">
    <text evidence="1">Belongs to the adenylosuccinate synthetase family.</text>
</comment>
<dbReference type="AlphaFoldDB" id="A0A6G3MI18"/>
<dbReference type="GO" id="GO:0005737">
    <property type="term" value="C:cytoplasm"/>
    <property type="evidence" value="ECO:0007669"/>
    <property type="project" value="UniProtKB-SubCell"/>
</dbReference>
<dbReference type="UniPathway" id="UPA00075">
    <property type="reaction ID" value="UER00335"/>
</dbReference>
<dbReference type="PANTHER" id="PTHR11846:SF0">
    <property type="entry name" value="ADENYLOSUCCINATE SYNTHETASE"/>
    <property type="match status" value="1"/>
</dbReference>
<keyword evidence="1" id="KW-0479">Metal-binding</keyword>
<comment type="subcellular location">
    <subcellularLocation>
        <location evidence="1">Cytoplasm</location>
    </subcellularLocation>
</comment>
<dbReference type="GO" id="GO:0005525">
    <property type="term" value="F:GTP binding"/>
    <property type="evidence" value="ECO:0007669"/>
    <property type="project" value="UniProtKB-UniRule"/>
</dbReference>
<comment type="cofactor">
    <cofactor evidence="1">
        <name>Mg(2+)</name>
        <dbReference type="ChEBI" id="CHEBI:18420"/>
    </cofactor>
    <text evidence="1">Binds 1 Mg(2+) ion per subunit.</text>
</comment>